<keyword evidence="4" id="KW-1185">Reference proteome</keyword>
<dbReference type="CDD" id="cd10456">
    <property type="entry name" value="GIY-YIG_UPF0213"/>
    <property type="match status" value="1"/>
</dbReference>
<feature type="domain" description="GIY-YIG" evidence="2">
    <location>
        <begin position="15"/>
        <end position="92"/>
    </location>
</feature>
<evidence type="ECO:0000313" key="3">
    <source>
        <dbReference type="EMBL" id="SET09058.1"/>
    </source>
</evidence>
<evidence type="ECO:0000256" key="1">
    <source>
        <dbReference type="ARBA" id="ARBA00007435"/>
    </source>
</evidence>
<dbReference type="STRING" id="1123402.SAMN02583745_01357"/>
<organism evidence="3 4">
    <name type="scientific">Thorsellia anophelis DSM 18579</name>
    <dbReference type="NCBI Taxonomy" id="1123402"/>
    <lineage>
        <taxon>Bacteria</taxon>
        <taxon>Pseudomonadati</taxon>
        <taxon>Pseudomonadota</taxon>
        <taxon>Gammaproteobacteria</taxon>
        <taxon>Enterobacterales</taxon>
        <taxon>Thorselliaceae</taxon>
        <taxon>Thorsellia</taxon>
    </lineage>
</organism>
<gene>
    <name evidence="3" type="ORF">SAMN02583745_01357</name>
</gene>
<dbReference type="Gene3D" id="3.40.1440.10">
    <property type="entry name" value="GIY-YIG endonuclease"/>
    <property type="match status" value="1"/>
</dbReference>
<dbReference type="OrthoDB" id="9797095at2"/>
<dbReference type="GO" id="GO:0004519">
    <property type="term" value="F:endonuclease activity"/>
    <property type="evidence" value="ECO:0007669"/>
    <property type="project" value="UniProtKB-KW"/>
</dbReference>
<name>A0A1I0BQT6_9GAMM</name>
<reference evidence="4" key="1">
    <citation type="submission" date="2016-10" db="EMBL/GenBank/DDBJ databases">
        <authorList>
            <person name="Varghese N."/>
            <person name="Submissions S."/>
        </authorList>
    </citation>
    <scope>NUCLEOTIDE SEQUENCE [LARGE SCALE GENOMIC DNA]</scope>
    <source>
        <strain evidence="4">DSM 18579</strain>
    </source>
</reference>
<dbReference type="EMBL" id="FOHV01000008">
    <property type="protein sequence ID" value="SET09058.1"/>
    <property type="molecule type" value="Genomic_DNA"/>
</dbReference>
<dbReference type="PANTHER" id="PTHR34477:SF1">
    <property type="entry name" value="UPF0213 PROTEIN YHBQ"/>
    <property type="match status" value="1"/>
</dbReference>
<dbReference type="PANTHER" id="PTHR34477">
    <property type="entry name" value="UPF0213 PROTEIN YHBQ"/>
    <property type="match status" value="1"/>
</dbReference>
<protein>
    <submittedName>
        <fullName evidence="3">Putative endonuclease</fullName>
    </submittedName>
</protein>
<accession>A0A1I0BQT6</accession>
<keyword evidence="3" id="KW-0255">Endonuclease</keyword>
<keyword evidence="3" id="KW-0378">Hydrolase</keyword>
<sequence>MIIINDSTSNPITNTDWCLYMIEDRYESIYTGITNNLTKRFLAHQKGKGAKALRGKSPLRIVYVLTELTHKKAAQLEYKIKQLPRAQKLKIILGEFNPLELI</sequence>
<evidence type="ECO:0000313" key="4">
    <source>
        <dbReference type="Proteomes" id="UP000242642"/>
    </source>
</evidence>
<comment type="similarity">
    <text evidence="1">Belongs to the UPF0213 family.</text>
</comment>
<dbReference type="AlphaFoldDB" id="A0A1I0BQT6"/>
<dbReference type="InterPro" id="IPR000305">
    <property type="entry name" value="GIY-YIG_endonuc"/>
</dbReference>
<dbReference type="Pfam" id="PF01541">
    <property type="entry name" value="GIY-YIG"/>
    <property type="match status" value="1"/>
</dbReference>
<keyword evidence="3" id="KW-0540">Nuclease</keyword>
<proteinExistence type="inferred from homology"/>
<dbReference type="SUPFAM" id="SSF82771">
    <property type="entry name" value="GIY-YIG endonuclease"/>
    <property type="match status" value="1"/>
</dbReference>
<dbReference type="InterPro" id="IPR035901">
    <property type="entry name" value="GIY-YIG_endonuc_sf"/>
</dbReference>
<evidence type="ECO:0000259" key="2">
    <source>
        <dbReference type="PROSITE" id="PS50164"/>
    </source>
</evidence>
<dbReference type="PROSITE" id="PS50164">
    <property type="entry name" value="GIY_YIG"/>
    <property type="match status" value="1"/>
</dbReference>
<dbReference type="InterPro" id="IPR050190">
    <property type="entry name" value="UPF0213_domain"/>
</dbReference>
<dbReference type="Proteomes" id="UP000242642">
    <property type="component" value="Unassembled WGS sequence"/>
</dbReference>